<evidence type="ECO:0000313" key="3">
    <source>
        <dbReference type="Proteomes" id="UP001500449"/>
    </source>
</evidence>
<feature type="transmembrane region" description="Helical" evidence="1">
    <location>
        <begin position="15"/>
        <end position="36"/>
    </location>
</feature>
<reference evidence="2 3" key="1">
    <citation type="journal article" date="2019" name="Int. J. Syst. Evol. Microbiol.">
        <title>The Global Catalogue of Microorganisms (GCM) 10K type strain sequencing project: providing services to taxonomists for standard genome sequencing and annotation.</title>
        <authorList>
            <consortium name="The Broad Institute Genomics Platform"/>
            <consortium name="The Broad Institute Genome Sequencing Center for Infectious Disease"/>
            <person name="Wu L."/>
            <person name="Ma J."/>
        </authorList>
    </citation>
    <scope>NUCLEOTIDE SEQUENCE [LARGE SCALE GENOMIC DNA]</scope>
    <source>
        <strain evidence="2 3">JCM 16009</strain>
    </source>
</reference>
<gene>
    <name evidence="2" type="ORF">GCM10009836_65080</name>
</gene>
<keyword evidence="1" id="KW-0812">Transmembrane</keyword>
<dbReference type="Proteomes" id="UP001500449">
    <property type="component" value="Unassembled WGS sequence"/>
</dbReference>
<keyword evidence="1" id="KW-0472">Membrane</keyword>
<accession>A0ABN2NP41</accession>
<dbReference type="EMBL" id="BAAAQK010000028">
    <property type="protein sequence ID" value="GAA1874880.1"/>
    <property type="molecule type" value="Genomic_DNA"/>
</dbReference>
<keyword evidence="3" id="KW-1185">Reference proteome</keyword>
<name>A0ABN2NP41_9PSEU</name>
<evidence type="ECO:0000313" key="2">
    <source>
        <dbReference type="EMBL" id="GAA1874880.1"/>
    </source>
</evidence>
<dbReference type="RefSeq" id="WP_344426079.1">
    <property type="nucleotide sequence ID" value="NZ_BAAAQK010000028.1"/>
</dbReference>
<protein>
    <recommendedName>
        <fullName evidence="4">Heme exporter protein D</fullName>
    </recommendedName>
</protein>
<evidence type="ECO:0008006" key="4">
    <source>
        <dbReference type="Google" id="ProtNLM"/>
    </source>
</evidence>
<comment type="caution">
    <text evidence="2">The sequence shown here is derived from an EMBL/GenBank/DDBJ whole genome shotgun (WGS) entry which is preliminary data.</text>
</comment>
<organism evidence="2 3">
    <name type="scientific">Pseudonocardia ailaonensis</name>
    <dbReference type="NCBI Taxonomy" id="367279"/>
    <lineage>
        <taxon>Bacteria</taxon>
        <taxon>Bacillati</taxon>
        <taxon>Actinomycetota</taxon>
        <taxon>Actinomycetes</taxon>
        <taxon>Pseudonocardiales</taxon>
        <taxon>Pseudonocardiaceae</taxon>
        <taxon>Pseudonocardia</taxon>
    </lineage>
</organism>
<keyword evidence="1" id="KW-1133">Transmembrane helix</keyword>
<evidence type="ECO:0000256" key="1">
    <source>
        <dbReference type="SAM" id="Phobius"/>
    </source>
</evidence>
<sequence length="57" mass="6386">MLLADGVLPEVGHTVFMVATWLFSALTIGVVALSLYRLLPKRPRSAVPPRRDQGRRR</sequence>
<proteinExistence type="predicted"/>